<name>A0A8D8X6M9_9HEMI</name>
<dbReference type="EMBL" id="HBUF01264539">
    <property type="protein sequence ID" value="CAG6683779.1"/>
    <property type="molecule type" value="Transcribed_RNA"/>
</dbReference>
<sequence>MKSRWALCARRYSTRCQLMHYVQVYLKKTIQTLASITKYRLLTKNCVFFSLPTLLCSSCRPLLMSNCILLLLTLSLSPTGPPVEVGVTMYVLSISSVSEVLMVPTISHFLYISLSISIF</sequence>
<organism evidence="1">
    <name type="scientific">Cacopsylla melanoneura</name>
    <dbReference type="NCBI Taxonomy" id="428564"/>
    <lineage>
        <taxon>Eukaryota</taxon>
        <taxon>Metazoa</taxon>
        <taxon>Ecdysozoa</taxon>
        <taxon>Arthropoda</taxon>
        <taxon>Hexapoda</taxon>
        <taxon>Insecta</taxon>
        <taxon>Pterygota</taxon>
        <taxon>Neoptera</taxon>
        <taxon>Paraneoptera</taxon>
        <taxon>Hemiptera</taxon>
        <taxon>Sternorrhyncha</taxon>
        <taxon>Psylloidea</taxon>
        <taxon>Psyllidae</taxon>
        <taxon>Psyllinae</taxon>
        <taxon>Cacopsylla</taxon>
    </lineage>
</organism>
<accession>A0A8D8X6M9</accession>
<reference evidence="1" key="1">
    <citation type="submission" date="2021-05" db="EMBL/GenBank/DDBJ databases">
        <authorList>
            <person name="Alioto T."/>
            <person name="Alioto T."/>
            <person name="Gomez Garrido J."/>
        </authorList>
    </citation>
    <scope>NUCLEOTIDE SEQUENCE</scope>
</reference>
<dbReference type="AlphaFoldDB" id="A0A8D8X6M9"/>
<protein>
    <submittedName>
        <fullName evidence="1">Uncharacterized protein</fullName>
    </submittedName>
</protein>
<proteinExistence type="predicted"/>
<evidence type="ECO:0000313" key="1">
    <source>
        <dbReference type="EMBL" id="CAG6683779.1"/>
    </source>
</evidence>